<reference evidence="7 8" key="1">
    <citation type="journal article" date="2019" name="Commun. Biol.">
        <title>The bagworm genome reveals a unique fibroin gene that provides high tensile strength.</title>
        <authorList>
            <person name="Kono N."/>
            <person name="Nakamura H."/>
            <person name="Ohtoshi R."/>
            <person name="Tomita M."/>
            <person name="Numata K."/>
            <person name="Arakawa K."/>
        </authorList>
    </citation>
    <scope>NUCLEOTIDE SEQUENCE [LARGE SCALE GENOMIC DNA]</scope>
</reference>
<gene>
    <name evidence="7" type="primary">TRPT1</name>
    <name evidence="7" type="ORF">EVAR_67617_1</name>
</gene>
<proteinExistence type="inferred from homology"/>
<dbReference type="Gene3D" id="1.10.10.970">
    <property type="entry name" value="RNA 2'-phosphotransferase, Tpt1/KptA family, N-terminal domain"/>
    <property type="match status" value="1"/>
</dbReference>
<keyword evidence="4 7" id="KW-0808">Transferase</keyword>
<dbReference type="Proteomes" id="UP000299102">
    <property type="component" value="Unassembled WGS sequence"/>
</dbReference>
<evidence type="ECO:0000313" key="8">
    <source>
        <dbReference type="Proteomes" id="UP000299102"/>
    </source>
</evidence>
<evidence type="ECO:0000256" key="6">
    <source>
        <dbReference type="ARBA" id="ARBA00047949"/>
    </source>
</evidence>
<evidence type="ECO:0000256" key="1">
    <source>
        <dbReference type="ARBA" id="ARBA00003343"/>
    </source>
</evidence>
<comment type="caution">
    <text evidence="7">The sequence shown here is derived from an EMBL/GenBank/DDBJ whole genome shotgun (WGS) entry which is preliminary data.</text>
</comment>
<evidence type="ECO:0000256" key="3">
    <source>
        <dbReference type="ARBA" id="ARBA00012007"/>
    </source>
</evidence>
<dbReference type="GO" id="GO:0000215">
    <property type="term" value="F:tRNA 2'-phosphotransferase activity"/>
    <property type="evidence" value="ECO:0007669"/>
    <property type="project" value="UniProtKB-EC"/>
</dbReference>
<dbReference type="SUPFAM" id="SSF56399">
    <property type="entry name" value="ADP-ribosylation"/>
    <property type="match status" value="1"/>
</dbReference>
<comment type="function">
    <text evidence="1">Catalyzes the last step of tRNA splicing, the transfer of the splice junction 2'-phosphate from ligated tRNA to NAD to produce ADP-ribose 1''-2'' cyclic phosphate.</text>
</comment>
<dbReference type="PANTHER" id="PTHR12684:SF2">
    <property type="entry name" value="TRNA 2'-PHOSPHOTRANSFERASE 1"/>
    <property type="match status" value="1"/>
</dbReference>
<evidence type="ECO:0000256" key="2">
    <source>
        <dbReference type="ARBA" id="ARBA00009836"/>
    </source>
</evidence>
<dbReference type="EMBL" id="BGZK01003573">
    <property type="protein sequence ID" value="GBP02693.1"/>
    <property type="molecule type" value="Genomic_DNA"/>
</dbReference>
<organism evidence="7 8">
    <name type="scientific">Eumeta variegata</name>
    <name type="common">Bagworm moth</name>
    <name type="synonym">Eumeta japonica</name>
    <dbReference type="NCBI Taxonomy" id="151549"/>
    <lineage>
        <taxon>Eukaryota</taxon>
        <taxon>Metazoa</taxon>
        <taxon>Ecdysozoa</taxon>
        <taxon>Arthropoda</taxon>
        <taxon>Hexapoda</taxon>
        <taxon>Insecta</taxon>
        <taxon>Pterygota</taxon>
        <taxon>Neoptera</taxon>
        <taxon>Endopterygota</taxon>
        <taxon>Lepidoptera</taxon>
        <taxon>Glossata</taxon>
        <taxon>Ditrysia</taxon>
        <taxon>Tineoidea</taxon>
        <taxon>Psychidae</taxon>
        <taxon>Oiketicinae</taxon>
        <taxon>Eumeta</taxon>
    </lineage>
</organism>
<evidence type="ECO:0000256" key="4">
    <source>
        <dbReference type="ARBA" id="ARBA00022679"/>
    </source>
</evidence>
<keyword evidence="5" id="KW-0520">NAD</keyword>
<evidence type="ECO:0000256" key="5">
    <source>
        <dbReference type="ARBA" id="ARBA00023027"/>
    </source>
</evidence>
<dbReference type="OrthoDB" id="419694at2759"/>
<protein>
    <recommendedName>
        <fullName evidence="3">2'-phosphotransferase</fullName>
        <ecNumber evidence="3">2.7.1.160</ecNumber>
    </recommendedName>
</protein>
<dbReference type="GO" id="GO:0006388">
    <property type="term" value="P:tRNA splicing, via endonucleolytic cleavage and ligation"/>
    <property type="evidence" value="ECO:0007669"/>
    <property type="project" value="TreeGrafter"/>
</dbReference>
<keyword evidence="8" id="KW-1185">Reference proteome</keyword>
<evidence type="ECO:0000313" key="7">
    <source>
        <dbReference type="EMBL" id="GBP02693.1"/>
    </source>
</evidence>
<dbReference type="InterPro" id="IPR042081">
    <property type="entry name" value="RNA_2'-PTrans_C"/>
</dbReference>
<dbReference type="EC" id="2.7.1.160" evidence="3"/>
<accession>A0A4C1SKG9</accession>
<dbReference type="InterPro" id="IPR002745">
    <property type="entry name" value="Ptrans_KptA/Tpt1"/>
</dbReference>
<sequence length="214" mass="24835">MLKKEKKILVDLTTLSKKLSWLLRHGAVTKGLQIQENGFINVQDILQHPNYKDCFNLVLLKTLVETDRKQRYTLRHRGEKEGYEIRANQGHTLKEVKEEMCLKRIMSANEVPLAVHGTYFRHWSAIKSEGLKRMSRNHVHFATSIDKADNISGFRSDCQILIYLDVKKALESKELKLYRSDNNIVLCSGLEDGSIPMKYFKKVVERRTGKCIPF</sequence>
<dbReference type="STRING" id="151549.A0A4C1SKG9"/>
<comment type="similarity">
    <text evidence="2">Belongs to the KptA/TPT1 family.</text>
</comment>
<comment type="catalytic activity">
    <reaction evidence="6">
        <text>2'-phospho-[ligated tRNA] + NAD(+) = mature tRNA + ADP-alpha-D-ribose 1'',2''-cyclic phosphate + nicotinamide</text>
        <dbReference type="Rhea" id="RHEA:23324"/>
        <dbReference type="Rhea" id="RHEA-COMP:11106"/>
        <dbReference type="Rhea" id="RHEA-COMP:11107"/>
        <dbReference type="ChEBI" id="CHEBI:17154"/>
        <dbReference type="ChEBI" id="CHEBI:57540"/>
        <dbReference type="ChEBI" id="CHEBI:76596"/>
        <dbReference type="ChEBI" id="CHEBI:82883"/>
        <dbReference type="ChEBI" id="CHEBI:85027"/>
        <dbReference type="EC" id="2.7.1.160"/>
    </reaction>
</comment>
<dbReference type="AlphaFoldDB" id="A0A4C1SKG9"/>
<dbReference type="PANTHER" id="PTHR12684">
    <property type="entry name" value="PUTATIVE PHOSPHOTRANSFERASE"/>
    <property type="match status" value="1"/>
</dbReference>
<dbReference type="InterPro" id="IPR042080">
    <property type="entry name" value="RNA_2'-PTrans_N"/>
</dbReference>
<dbReference type="Pfam" id="PF01885">
    <property type="entry name" value="PTS_2-RNA"/>
    <property type="match status" value="1"/>
</dbReference>
<dbReference type="Gene3D" id="3.20.170.30">
    <property type="match status" value="1"/>
</dbReference>
<name>A0A4C1SKG9_EUMVA</name>